<evidence type="ECO:0000256" key="1">
    <source>
        <dbReference type="SAM" id="Phobius"/>
    </source>
</evidence>
<name>A0A1S2NBG1_9BURK</name>
<protein>
    <submittedName>
        <fullName evidence="2">Putative membrane protein</fullName>
    </submittedName>
</protein>
<reference evidence="2 3" key="1">
    <citation type="submission" date="2014-10" db="EMBL/GenBank/DDBJ databases">
        <authorList>
            <person name="Seo M.-J."/>
            <person name="Seok Y.J."/>
            <person name="Cha I.-T."/>
        </authorList>
    </citation>
    <scope>NUCLEOTIDE SEQUENCE [LARGE SCALE GENOMIC DNA]</scope>
    <source>
        <strain evidence="2 3">NEU</strain>
    </source>
</reference>
<evidence type="ECO:0000313" key="3">
    <source>
        <dbReference type="Proteomes" id="UP000180246"/>
    </source>
</evidence>
<keyword evidence="1" id="KW-1133">Transmembrane helix</keyword>
<dbReference type="EMBL" id="JRYB01000001">
    <property type="protein sequence ID" value="OIJ42004.1"/>
    <property type="molecule type" value="Genomic_DNA"/>
</dbReference>
<dbReference type="RefSeq" id="WP_071363195.1">
    <property type="nucleotide sequence ID" value="NZ_JRYB01000001.1"/>
</dbReference>
<organism evidence="2 3">
    <name type="scientific">Massilia timonae</name>
    <dbReference type="NCBI Taxonomy" id="47229"/>
    <lineage>
        <taxon>Bacteria</taxon>
        <taxon>Pseudomonadati</taxon>
        <taxon>Pseudomonadota</taxon>
        <taxon>Betaproteobacteria</taxon>
        <taxon>Burkholderiales</taxon>
        <taxon>Oxalobacteraceae</taxon>
        <taxon>Telluria group</taxon>
        <taxon>Massilia</taxon>
    </lineage>
</organism>
<keyword evidence="1" id="KW-0812">Transmembrane</keyword>
<feature type="transmembrane region" description="Helical" evidence="1">
    <location>
        <begin position="75"/>
        <end position="93"/>
    </location>
</feature>
<dbReference type="Proteomes" id="UP000180246">
    <property type="component" value="Unassembled WGS sequence"/>
</dbReference>
<keyword evidence="1" id="KW-0472">Membrane</keyword>
<gene>
    <name evidence="2" type="ORF">LO55_4562</name>
</gene>
<dbReference type="AlphaFoldDB" id="A0A1S2NBG1"/>
<proteinExistence type="predicted"/>
<sequence length="102" mass="10740">MTSLTLTPRHIASRTAVAILGGYAFTWGVVALGISLLYSAGMEFHDAEHLSYIIGFLVFLAAFLVAFATQGLRKVALVLVGGGALMSAVAWWLQSLIIASGV</sequence>
<feature type="transmembrane region" description="Helical" evidence="1">
    <location>
        <begin position="16"/>
        <end position="38"/>
    </location>
</feature>
<feature type="transmembrane region" description="Helical" evidence="1">
    <location>
        <begin position="50"/>
        <end position="68"/>
    </location>
</feature>
<accession>A0A1S2NBG1</accession>
<evidence type="ECO:0000313" key="2">
    <source>
        <dbReference type="EMBL" id="OIJ42004.1"/>
    </source>
</evidence>
<comment type="caution">
    <text evidence="2">The sequence shown here is derived from an EMBL/GenBank/DDBJ whole genome shotgun (WGS) entry which is preliminary data.</text>
</comment>